<keyword evidence="12" id="KW-1185">Reference proteome</keyword>
<dbReference type="EC" id="4.2.99.18" evidence="2"/>
<dbReference type="Gene3D" id="1.10.340.30">
    <property type="entry name" value="Hypothetical protein, domain 2"/>
    <property type="match status" value="1"/>
</dbReference>
<dbReference type="InterPro" id="IPR023170">
    <property type="entry name" value="HhH_base_excis_C"/>
</dbReference>
<keyword evidence="8" id="KW-0326">Glycosidase</keyword>
<proteinExistence type="inferred from homology"/>
<dbReference type="SUPFAM" id="SSF55945">
    <property type="entry name" value="TATA-box binding protein-like"/>
    <property type="match status" value="1"/>
</dbReference>
<dbReference type="SUPFAM" id="SSF48150">
    <property type="entry name" value="DNA-glycosylase"/>
    <property type="match status" value="1"/>
</dbReference>
<dbReference type="Proteomes" id="UP000831817">
    <property type="component" value="Chromosome"/>
</dbReference>
<dbReference type="Pfam" id="PF07934">
    <property type="entry name" value="OGG_N"/>
    <property type="match status" value="1"/>
</dbReference>
<keyword evidence="3" id="KW-0227">DNA damage</keyword>
<dbReference type="InterPro" id="IPR011257">
    <property type="entry name" value="DNA_glycosylase"/>
</dbReference>
<evidence type="ECO:0000256" key="8">
    <source>
        <dbReference type="ARBA" id="ARBA00023295"/>
    </source>
</evidence>
<dbReference type="PANTHER" id="PTHR10242">
    <property type="entry name" value="8-OXOGUANINE DNA GLYCOSYLASE"/>
    <property type="match status" value="1"/>
</dbReference>
<dbReference type="EMBL" id="AP025698">
    <property type="protein sequence ID" value="BDH78730.1"/>
    <property type="molecule type" value="Genomic_DNA"/>
</dbReference>
<dbReference type="RefSeq" id="WP_248564607.1">
    <property type="nucleotide sequence ID" value="NZ_AP025698.1"/>
</dbReference>
<keyword evidence="5" id="KW-0234">DNA repair</keyword>
<dbReference type="PANTHER" id="PTHR10242:SF2">
    <property type="entry name" value="N-GLYCOSYLASE_DNA LYASE"/>
    <property type="match status" value="1"/>
</dbReference>
<sequence length="292" mass="33832">MQKDFKIKAKEFDLEATMYSGQTSQPPWHPNGGGYNELLTVNNKPSLITIKQADDKLHITIEAHEKIPLYKVKERINHIFDLKFNIEEFYDFLYSHPPLDSVIDYSRGLRLFLAKDVFECIISSIASANCSIKRWTNAINHIKRSWGRGYQFSKGIFYSFPTPTILAGLDDNSLRSAGVGYRASYIIRTSRMISRIPIKDLKRMDYDRAFNILLKLPGVGPKVADCILLYGFRKLEAFPVDVWIQRIMKHLFSVDDKKLRDFVKDEFNDYAGYVQLYLYNYARKSGILEGVQ</sequence>
<keyword evidence="7" id="KW-0511">Multifunctional enzyme</keyword>
<comment type="catalytic activity">
    <reaction evidence="9">
        <text>2'-deoxyribonucleotide-(2'-deoxyribose 5'-phosphate)-2'-deoxyribonucleotide-DNA = a 3'-end 2'-deoxyribonucleotide-(2,3-dehydro-2,3-deoxyribose 5'-phosphate)-DNA + a 5'-end 5'-phospho-2'-deoxyribonucleoside-DNA + H(+)</text>
        <dbReference type="Rhea" id="RHEA:66592"/>
        <dbReference type="Rhea" id="RHEA-COMP:13180"/>
        <dbReference type="Rhea" id="RHEA-COMP:16897"/>
        <dbReference type="Rhea" id="RHEA-COMP:17067"/>
        <dbReference type="ChEBI" id="CHEBI:15378"/>
        <dbReference type="ChEBI" id="CHEBI:136412"/>
        <dbReference type="ChEBI" id="CHEBI:157695"/>
        <dbReference type="ChEBI" id="CHEBI:167181"/>
        <dbReference type="EC" id="4.2.99.18"/>
    </reaction>
</comment>
<reference evidence="11 12" key="1">
    <citation type="submission" date="2022-04" db="EMBL/GenBank/DDBJ databases">
        <title>Complete genome of Methanothermobacter tenebrarum strain RMAS.</title>
        <authorList>
            <person name="Nakamura K."/>
            <person name="Oshima K."/>
            <person name="Hattori M."/>
            <person name="Kamagata Y."/>
            <person name="Takamizawa K."/>
        </authorList>
    </citation>
    <scope>NUCLEOTIDE SEQUENCE [LARGE SCALE GENOMIC DNA]</scope>
    <source>
        <strain evidence="11 12">RMAS</strain>
    </source>
</reference>
<organism evidence="11 12">
    <name type="scientific">Methanothermobacter tenebrarum</name>
    <dbReference type="NCBI Taxonomy" id="680118"/>
    <lineage>
        <taxon>Archaea</taxon>
        <taxon>Methanobacteriati</taxon>
        <taxon>Methanobacteriota</taxon>
        <taxon>Methanomada group</taxon>
        <taxon>Methanobacteria</taxon>
        <taxon>Methanobacteriales</taxon>
        <taxon>Methanobacteriaceae</taxon>
        <taxon>Methanothermobacter</taxon>
    </lineage>
</organism>
<evidence type="ECO:0000256" key="1">
    <source>
        <dbReference type="ARBA" id="ARBA00010679"/>
    </source>
</evidence>
<evidence type="ECO:0000256" key="2">
    <source>
        <dbReference type="ARBA" id="ARBA00012720"/>
    </source>
</evidence>
<evidence type="ECO:0000256" key="5">
    <source>
        <dbReference type="ARBA" id="ARBA00023204"/>
    </source>
</evidence>
<feature type="domain" description="HhH-GPD" evidence="10">
    <location>
        <begin position="126"/>
        <end position="285"/>
    </location>
</feature>
<accession>A0ABM7YAB6</accession>
<dbReference type="Gene3D" id="3.30.310.20">
    <property type="entry name" value="DNA-3-methyladenine glycosylase AlkA, N-terminal domain"/>
    <property type="match status" value="1"/>
</dbReference>
<dbReference type="InterPro" id="IPR012904">
    <property type="entry name" value="OGG_N"/>
</dbReference>
<dbReference type="InterPro" id="IPR037046">
    <property type="entry name" value="AlkA_N_sf"/>
</dbReference>
<comment type="similarity">
    <text evidence="1">Belongs to the type-1 OGG1 family.</text>
</comment>
<evidence type="ECO:0000256" key="7">
    <source>
        <dbReference type="ARBA" id="ARBA00023268"/>
    </source>
</evidence>
<protein>
    <recommendedName>
        <fullName evidence="2">DNA-(apurinic or apyrimidinic site) lyase</fullName>
        <ecNumber evidence="2">4.2.99.18</ecNumber>
    </recommendedName>
</protein>
<dbReference type="SMART" id="SM00478">
    <property type="entry name" value="ENDO3c"/>
    <property type="match status" value="1"/>
</dbReference>
<dbReference type="GeneID" id="71964604"/>
<name>A0ABM7YAB6_9EURY</name>
<evidence type="ECO:0000259" key="10">
    <source>
        <dbReference type="SMART" id="SM00478"/>
    </source>
</evidence>
<gene>
    <name evidence="11" type="ORF">MTTB_01090</name>
</gene>
<evidence type="ECO:0000256" key="4">
    <source>
        <dbReference type="ARBA" id="ARBA00022801"/>
    </source>
</evidence>
<keyword evidence="6 11" id="KW-0456">Lyase</keyword>
<dbReference type="InterPro" id="IPR052054">
    <property type="entry name" value="Oxidative_DNA_repair_enzyme"/>
</dbReference>
<evidence type="ECO:0000313" key="12">
    <source>
        <dbReference type="Proteomes" id="UP000831817"/>
    </source>
</evidence>
<dbReference type="CDD" id="cd00056">
    <property type="entry name" value="ENDO3c"/>
    <property type="match status" value="1"/>
</dbReference>
<dbReference type="Gene3D" id="1.10.1670.10">
    <property type="entry name" value="Helix-hairpin-Helix base-excision DNA repair enzymes (C-terminal)"/>
    <property type="match status" value="1"/>
</dbReference>
<evidence type="ECO:0000313" key="11">
    <source>
        <dbReference type="EMBL" id="BDH78730.1"/>
    </source>
</evidence>
<evidence type="ECO:0000256" key="9">
    <source>
        <dbReference type="ARBA" id="ARBA00044632"/>
    </source>
</evidence>
<evidence type="ECO:0000256" key="3">
    <source>
        <dbReference type="ARBA" id="ARBA00022763"/>
    </source>
</evidence>
<keyword evidence="4" id="KW-0378">Hydrolase</keyword>
<evidence type="ECO:0000256" key="6">
    <source>
        <dbReference type="ARBA" id="ARBA00023239"/>
    </source>
</evidence>
<dbReference type="InterPro" id="IPR003265">
    <property type="entry name" value="HhH-GPD_domain"/>
</dbReference>
<dbReference type="Pfam" id="PF00730">
    <property type="entry name" value="HhH-GPD"/>
    <property type="match status" value="1"/>
</dbReference>
<dbReference type="GO" id="GO:0016829">
    <property type="term" value="F:lyase activity"/>
    <property type="evidence" value="ECO:0007669"/>
    <property type="project" value="UniProtKB-KW"/>
</dbReference>